<evidence type="ECO:0000256" key="1">
    <source>
        <dbReference type="SAM" id="MobiDB-lite"/>
    </source>
</evidence>
<organism evidence="2 3">
    <name type="scientific">Exidia glandulosa HHB12029</name>
    <dbReference type="NCBI Taxonomy" id="1314781"/>
    <lineage>
        <taxon>Eukaryota</taxon>
        <taxon>Fungi</taxon>
        <taxon>Dikarya</taxon>
        <taxon>Basidiomycota</taxon>
        <taxon>Agaricomycotina</taxon>
        <taxon>Agaricomycetes</taxon>
        <taxon>Auriculariales</taxon>
        <taxon>Exidiaceae</taxon>
        <taxon>Exidia</taxon>
    </lineage>
</organism>
<gene>
    <name evidence="2" type="ORF">EXIGLDRAFT_275093</name>
</gene>
<protein>
    <submittedName>
        <fullName evidence="2">Uncharacterized protein</fullName>
    </submittedName>
</protein>
<evidence type="ECO:0000313" key="3">
    <source>
        <dbReference type="Proteomes" id="UP000077266"/>
    </source>
</evidence>
<feature type="region of interest" description="Disordered" evidence="1">
    <location>
        <begin position="64"/>
        <end position="88"/>
    </location>
</feature>
<keyword evidence="3" id="KW-1185">Reference proteome</keyword>
<dbReference type="Proteomes" id="UP000077266">
    <property type="component" value="Unassembled WGS sequence"/>
</dbReference>
<evidence type="ECO:0000313" key="2">
    <source>
        <dbReference type="EMBL" id="KZV98887.1"/>
    </source>
</evidence>
<dbReference type="InParanoid" id="A0A165M824"/>
<sequence length="174" mass="19084">MFALKYGGSSLPKITREKQLDALDSAQKNAFADLTKVAVRPPIITALLRRRLIPRALGLAAKLRTSSREGARRGRRAPPPRTSQTGRVMGGSAAYAGGATAQLDWQFRRFTHEHERLPACALPFEQFNALLRLNGFSRWTWDGSVTSTAAHRTETPSAACPSECDVENQSSYVA</sequence>
<proteinExistence type="predicted"/>
<dbReference type="AlphaFoldDB" id="A0A165M824"/>
<reference evidence="2 3" key="1">
    <citation type="journal article" date="2016" name="Mol. Biol. Evol.">
        <title>Comparative Genomics of Early-Diverging Mushroom-Forming Fungi Provides Insights into the Origins of Lignocellulose Decay Capabilities.</title>
        <authorList>
            <person name="Nagy L.G."/>
            <person name="Riley R."/>
            <person name="Tritt A."/>
            <person name="Adam C."/>
            <person name="Daum C."/>
            <person name="Floudas D."/>
            <person name="Sun H."/>
            <person name="Yadav J.S."/>
            <person name="Pangilinan J."/>
            <person name="Larsson K.H."/>
            <person name="Matsuura K."/>
            <person name="Barry K."/>
            <person name="Labutti K."/>
            <person name="Kuo R."/>
            <person name="Ohm R.A."/>
            <person name="Bhattacharya S.S."/>
            <person name="Shirouzu T."/>
            <person name="Yoshinaga Y."/>
            <person name="Martin F.M."/>
            <person name="Grigoriev I.V."/>
            <person name="Hibbett D.S."/>
        </authorList>
    </citation>
    <scope>NUCLEOTIDE SEQUENCE [LARGE SCALE GENOMIC DNA]</scope>
    <source>
        <strain evidence="2 3">HHB12029</strain>
    </source>
</reference>
<dbReference type="EMBL" id="KV425914">
    <property type="protein sequence ID" value="KZV98887.1"/>
    <property type="molecule type" value="Genomic_DNA"/>
</dbReference>
<name>A0A165M824_EXIGL</name>
<accession>A0A165M824</accession>